<comment type="caution">
    <text evidence="1">The sequence shown here is derived from an EMBL/GenBank/DDBJ whole genome shotgun (WGS) entry which is preliminary data.</text>
</comment>
<organism evidence="1 2">
    <name type="scientific">Caerostris extrusa</name>
    <name type="common">Bark spider</name>
    <name type="synonym">Caerostris bankana</name>
    <dbReference type="NCBI Taxonomy" id="172846"/>
    <lineage>
        <taxon>Eukaryota</taxon>
        <taxon>Metazoa</taxon>
        <taxon>Ecdysozoa</taxon>
        <taxon>Arthropoda</taxon>
        <taxon>Chelicerata</taxon>
        <taxon>Arachnida</taxon>
        <taxon>Araneae</taxon>
        <taxon>Araneomorphae</taxon>
        <taxon>Entelegynae</taxon>
        <taxon>Araneoidea</taxon>
        <taxon>Araneidae</taxon>
        <taxon>Caerostris</taxon>
    </lineage>
</organism>
<dbReference type="Proteomes" id="UP001054945">
    <property type="component" value="Unassembled WGS sequence"/>
</dbReference>
<name>A0AAV4RK84_CAEEX</name>
<keyword evidence="2" id="KW-1185">Reference proteome</keyword>
<gene>
    <name evidence="1" type="ORF">CEXT_309461</name>
</gene>
<sequence length="121" mass="14504">MNRYPFDKISLTRLQNLGEFASKKCVFFVGWQFDGMVKNAKRIERTERYKVKLLSRQNRRNSNERERVCPAENRIEQKEKTHLFLCDGAHGIHALTHGHRRFGNCGRHDDRPPRLQYYRND</sequence>
<reference evidence="1 2" key="1">
    <citation type="submission" date="2021-06" db="EMBL/GenBank/DDBJ databases">
        <title>Caerostris extrusa draft genome.</title>
        <authorList>
            <person name="Kono N."/>
            <person name="Arakawa K."/>
        </authorList>
    </citation>
    <scope>NUCLEOTIDE SEQUENCE [LARGE SCALE GENOMIC DNA]</scope>
</reference>
<proteinExistence type="predicted"/>
<dbReference type="EMBL" id="BPLR01007883">
    <property type="protein sequence ID" value="GIY20433.1"/>
    <property type="molecule type" value="Genomic_DNA"/>
</dbReference>
<dbReference type="AlphaFoldDB" id="A0AAV4RK84"/>
<evidence type="ECO:0000313" key="2">
    <source>
        <dbReference type="Proteomes" id="UP001054945"/>
    </source>
</evidence>
<accession>A0AAV4RK84</accession>
<evidence type="ECO:0000313" key="1">
    <source>
        <dbReference type="EMBL" id="GIY20433.1"/>
    </source>
</evidence>
<protein>
    <submittedName>
        <fullName evidence="1">Uncharacterized protein</fullName>
    </submittedName>
</protein>